<organism evidence="2 3">
    <name type="scientific">Petrocella atlantisensis</name>
    <dbReference type="NCBI Taxonomy" id="2173034"/>
    <lineage>
        <taxon>Bacteria</taxon>
        <taxon>Bacillati</taxon>
        <taxon>Bacillota</taxon>
        <taxon>Clostridia</taxon>
        <taxon>Lachnospirales</taxon>
        <taxon>Vallitaleaceae</taxon>
        <taxon>Petrocella</taxon>
    </lineage>
</organism>
<feature type="transmembrane region" description="Helical" evidence="1">
    <location>
        <begin position="7"/>
        <end position="25"/>
    </location>
</feature>
<gene>
    <name evidence="2" type="ORF">PATL70BA_0441</name>
</gene>
<accession>A0A3P7NSX2</accession>
<keyword evidence="1" id="KW-1133">Transmembrane helix</keyword>
<dbReference type="Proteomes" id="UP000279029">
    <property type="component" value="Chromosome"/>
</dbReference>
<keyword evidence="1" id="KW-0812">Transmembrane</keyword>
<evidence type="ECO:0000313" key="2">
    <source>
        <dbReference type="EMBL" id="VDN46294.1"/>
    </source>
</evidence>
<dbReference type="KEGG" id="cbar:PATL70BA_0441"/>
<evidence type="ECO:0000313" key="3">
    <source>
        <dbReference type="Proteomes" id="UP000279029"/>
    </source>
</evidence>
<evidence type="ECO:0000256" key="1">
    <source>
        <dbReference type="SAM" id="Phobius"/>
    </source>
</evidence>
<dbReference type="EMBL" id="LR130778">
    <property type="protein sequence ID" value="VDN46294.1"/>
    <property type="molecule type" value="Genomic_DNA"/>
</dbReference>
<keyword evidence="3" id="KW-1185">Reference proteome</keyword>
<proteinExistence type="predicted"/>
<sequence>MPFKNLNIIIMLIAGIIVTVISMISKYALNHLVYTLMIVLIIFFILGTVIQMMLNRITEKADQTAREKEKQLLDREVKSLEEGKEASKDIDDES</sequence>
<dbReference type="AlphaFoldDB" id="A0A3P7NSX2"/>
<name>A0A3P7NSX2_9FIRM</name>
<reference evidence="2 3" key="1">
    <citation type="submission" date="2018-09" db="EMBL/GenBank/DDBJ databases">
        <authorList>
            <person name="Postec A."/>
        </authorList>
    </citation>
    <scope>NUCLEOTIDE SEQUENCE [LARGE SCALE GENOMIC DNA]</scope>
    <source>
        <strain evidence="2">70B-A</strain>
    </source>
</reference>
<feature type="transmembrane region" description="Helical" evidence="1">
    <location>
        <begin position="31"/>
        <end position="50"/>
    </location>
</feature>
<keyword evidence="1" id="KW-0472">Membrane</keyword>
<dbReference type="RefSeq" id="WP_125135829.1">
    <property type="nucleotide sequence ID" value="NZ_LR130778.1"/>
</dbReference>
<protein>
    <submittedName>
        <fullName evidence="2">Uncharacterized protein</fullName>
    </submittedName>
</protein>